<dbReference type="EMBL" id="NIRI02000042">
    <property type="protein sequence ID" value="KAG5448174.1"/>
    <property type="molecule type" value="Genomic_DNA"/>
</dbReference>
<dbReference type="InterPro" id="IPR050235">
    <property type="entry name" value="CK1_Ser-Thr_kinase"/>
</dbReference>
<evidence type="ECO:0000256" key="1">
    <source>
        <dbReference type="ARBA" id="ARBA00012513"/>
    </source>
</evidence>
<feature type="compositionally biased region" description="Low complexity" evidence="8">
    <location>
        <begin position="907"/>
        <end position="917"/>
    </location>
</feature>
<accession>A0A3R7G616</accession>
<dbReference type="InterPro" id="IPR000719">
    <property type="entry name" value="Prot_kinase_dom"/>
</dbReference>
<feature type="region of interest" description="Disordered" evidence="8">
    <location>
        <begin position="1034"/>
        <end position="1060"/>
    </location>
</feature>
<feature type="region of interest" description="Disordered" evidence="8">
    <location>
        <begin position="765"/>
        <end position="790"/>
    </location>
</feature>
<evidence type="ECO:0000256" key="2">
    <source>
        <dbReference type="ARBA" id="ARBA00022527"/>
    </source>
</evidence>
<sequence>MQENPIVFPASKLMSMRGDKSAVPDVNCRINRGTRYLKDSGTDHKATVQGCSPSQGHKLAGEIMSTSTLIKDLLAPGDLIKDRWRVVRKLGGGGFGEIYEAVDTKFQHEVPTTPDSNESPSRLGRPTFCSTCALRSDGKIRNGFHTELADLTQNEQDSGVGLQPFSSEVPSQPARINSAGATTYGSSSSQQLRVSQFDHELHPGAPSAKVGESGYSPAEGSVNGKAQISSKSPTSFKTKGTTAHCWRCGVSLDRNNSYLSNIRHYEHCASSDSGISTFAEAADYRVAIKVESNRQARQVLRMEVAVLRRLQGKSNVCQLFGCGKNTRFNYMVMTLQGKNLAELRRLAPNSNFSLSTALRIVIQCLDALRTLHEAGFLHRDVKPSNFTVQRSRNSSLPGQLQVVVVDFGLARPYTVNGPGTEVRNPRPVAGFRGTVRYASVNAHEHRDLGRRDDLWSLFYVMVEFVAGQLPWRRIRDKELVGQMKLAMDNKELAMKSGLPHAITNKWTSHLPSLDYKSKPDYKGLADVLQSWLKDNGVQPSDMYDWEQGIAGVVVHTNNRPEPQRLHCRTPVKRSSSNENIKQVAQGAFCPSTLRPPTSKHALESANDNATLRRPLNTLKPRGGTSNYLARKSRSVNRSRAGCPERSDAAIVEDMALDTANRSIETLLLQNNRTCYVDIRSETSRGDDKETESPNEISANLKWAISQHAVKHETDLSRPSAEKTVKNLVPLERVPNASLTQLASKKDSVPAEIQNDSIVESLNPSPLIESRSKNTDRQAVEKPGEEVKQTVDKSRCLGSEVQQNSPLFTKEKSTSIEKTIAAADYKAHTEPGEKKVAVTKEYSITKGSPNTLEPNPREKIQAIIQNLLAKHKEQTGHGSVAGFGYDNTHVNPNQKVLVEQEKDPLPTRPLSSPLSGRPVLDTKPAFLLGEQDEKVSASSAELNGIRTSSDTPSQTRPRMTEPHYASPFLRLSMTNLAQPSSKQRHTFLTVPRRNLTSQRPTLTLDRNLTSVAQNQARSESATNLVFVEDKKGLENGNDNRPFDEHHFEPVSKPKPVPRKRRSVCFQTGDPSEHIGDTFLDLNDCLSNGMAEPRCVTSLEAKFLPQKTTCSSDTKLRTGTTVLGQCNNLGTTDYLSKLNVNRRKQVSQNKLTVKSSVIPPAHKALQPELTGQALNRTLRSTCVNTEEPIYEGSHIFFNAADRKGRQGTSNGLLSRTAISTQPLMANMNNLTESTVKQNQQSNRTPSISNPQFFRKPRTLEENDIFSQNTGRISSTLNTNAASATFTTRPSVAHYIASRPPRVTPRSSSALGSRSGRSALDGSNAQDSIFPTLHKNLPQQQHGSFGQSLAELIVPLGKRLTETLRAGRSRSRKNSGSSAADERTSSMVTTTANSNGLVWHPPVVRPHSADRFSNHSGQDGSTNFGSGFVGNEYSRPLSRKMYGGSSNTLSNPQVPHASRIQTPVQFYHTFHRQDHSGKPVSEKPKRWRF</sequence>
<protein>
    <recommendedName>
        <fullName evidence="1">non-specific serine/threonine protein kinase</fullName>
        <ecNumber evidence="1">2.7.11.1</ecNumber>
    </recommendedName>
</protein>
<dbReference type="InterPro" id="IPR011009">
    <property type="entry name" value="Kinase-like_dom_sf"/>
</dbReference>
<evidence type="ECO:0000256" key="4">
    <source>
        <dbReference type="ARBA" id="ARBA00022741"/>
    </source>
</evidence>
<dbReference type="GO" id="GO:0004674">
    <property type="term" value="F:protein serine/threonine kinase activity"/>
    <property type="evidence" value="ECO:0007669"/>
    <property type="project" value="UniProtKB-KW"/>
</dbReference>
<feature type="compositionally biased region" description="Basic and acidic residues" evidence="8">
    <location>
        <begin position="1039"/>
        <end position="1050"/>
    </location>
</feature>
<evidence type="ECO:0000256" key="3">
    <source>
        <dbReference type="ARBA" id="ARBA00022679"/>
    </source>
</evidence>
<feature type="region of interest" description="Disordered" evidence="8">
    <location>
        <begin position="900"/>
        <end position="920"/>
    </location>
</feature>
<feature type="region of interest" description="Disordered" evidence="8">
    <location>
        <begin position="978"/>
        <end position="1001"/>
    </location>
</feature>
<evidence type="ECO:0000256" key="5">
    <source>
        <dbReference type="ARBA" id="ARBA00022777"/>
    </source>
</evidence>
<dbReference type="OrthoDB" id="5979581at2759"/>
<dbReference type="PANTHER" id="PTHR11909">
    <property type="entry name" value="CASEIN KINASE-RELATED"/>
    <property type="match status" value="1"/>
</dbReference>
<organism evidence="10 11">
    <name type="scientific">Clonorchis sinensis</name>
    <name type="common">Chinese liver fluke</name>
    <dbReference type="NCBI Taxonomy" id="79923"/>
    <lineage>
        <taxon>Eukaryota</taxon>
        <taxon>Metazoa</taxon>
        <taxon>Spiralia</taxon>
        <taxon>Lophotrochozoa</taxon>
        <taxon>Platyhelminthes</taxon>
        <taxon>Trematoda</taxon>
        <taxon>Digenea</taxon>
        <taxon>Opisthorchiida</taxon>
        <taxon>Opisthorchiata</taxon>
        <taxon>Opisthorchiidae</taxon>
        <taxon>Clonorchis</taxon>
    </lineage>
</organism>
<feature type="region of interest" description="Disordered" evidence="8">
    <location>
        <begin position="157"/>
        <end position="235"/>
    </location>
</feature>
<feature type="compositionally biased region" description="Polar residues" evidence="8">
    <location>
        <begin position="1382"/>
        <end position="1393"/>
    </location>
</feature>
<dbReference type="Proteomes" id="UP000286415">
    <property type="component" value="Unassembled WGS sequence"/>
</dbReference>
<comment type="caution">
    <text evidence="10">The sequence shown here is derived from an EMBL/GenBank/DDBJ whole genome shotgun (WGS) entry which is preliminary data.</text>
</comment>
<evidence type="ECO:0000259" key="9">
    <source>
        <dbReference type="PROSITE" id="PS50011"/>
    </source>
</evidence>
<keyword evidence="6" id="KW-0067">ATP-binding</keyword>
<feature type="region of interest" description="Disordered" evidence="8">
    <location>
        <begin position="1361"/>
        <end position="1427"/>
    </location>
</feature>
<dbReference type="FunFam" id="3.30.200.20:FF:000358">
    <property type="entry name" value="Tau tubulin kinase 2b"/>
    <property type="match status" value="1"/>
</dbReference>
<reference evidence="10 11" key="2">
    <citation type="journal article" date="2021" name="Genomics">
        <title>High-quality reference genome for Clonorchis sinensis.</title>
        <authorList>
            <person name="Young N.D."/>
            <person name="Stroehlein A.J."/>
            <person name="Kinkar L."/>
            <person name="Wang T."/>
            <person name="Sohn W.M."/>
            <person name="Chang B.C.H."/>
            <person name="Kaur P."/>
            <person name="Weisz D."/>
            <person name="Dudchenko O."/>
            <person name="Aiden E.L."/>
            <person name="Korhonen P.K."/>
            <person name="Gasser R.B."/>
        </authorList>
    </citation>
    <scope>NUCLEOTIDE SEQUENCE [LARGE SCALE GENOMIC DNA]</scope>
    <source>
        <strain evidence="10">Cs-k2</strain>
    </source>
</reference>
<dbReference type="InterPro" id="IPR047916">
    <property type="entry name" value="TTBK_Asator-like_STKc"/>
</dbReference>
<feature type="region of interest" description="Disordered" evidence="8">
    <location>
        <begin position="933"/>
        <end position="960"/>
    </location>
</feature>
<feature type="compositionally biased region" description="Polar residues" evidence="8">
    <location>
        <begin position="1234"/>
        <end position="1249"/>
    </location>
</feature>
<dbReference type="Pfam" id="PF00069">
    <property type="entry name" value="Pkinase"/>
    <property type="match status" value="1"/>
</dbReference>
<name>A0A3R7G616_CLOSI</name>
<dbReference type="GO" id="GO:0005524">
    <property type="term" value="F:ATP binding"/>
    <property type="evidence" value="ECO:0007669"/>
    <property type="project" value="UniProtKB-KW"/>
</dbReference>
<dbReference type="GO" id="GO:0015630">
    <property type="term" value="C:microtubule cytoskeleton"/>
    <property type="evidence" value="ECO:0007669"/>
    <property type="project" value="UniProtKB-ARBA"/>
</dbReference>
<feature type="domain" description="Protein kinase" evidence="9">
    <location>
        <begin position="84"/>
        <end position="532"/>
    </location>
</feature>
<feature type="compositionally biased region" description="Low complexity" evidence="8">
    <location>
        <begin position="178"/>
        <end position="191"/>
    </location>
</feature>
<feature type="region of interest" description="Disordered" evidence="8">
    <location>
        <begin position="1290"/>
        <end position="1327"/>
    </location>
</feature>
<feature type="compositionally biased region" description="Basic and acidic residues" evidence="8">
    <location>
        <begin position="769"/>
        <end position="790"/>
    </location>
</feature>
<dbReference type="InterPro" id="IPR008271">
    <property type="entry name" value="Ser/Thr_kinase_AS"/>
</dbReference>
<dbReference type="Gene3D" id="1.10.510.10">
    <property type="entry name" value="Transferase(Phosphotransferase) domain 1"/>
    <property type="match status" value="1"/>
</dbReference>
<dbReference type="PROSITE" id="PS50011">
    <property type="entry name" value="PROTEIN_KINASE_DOM"/>
    <property type="match status" value="1"/>
</dbReference>
<evidence type="ECO:0000256" key="6">
    <source>
        <dbReference type="ARBA" id="ARBA00022840"/>
    </source>
</evidence>
<keyword evidence="2" id="KW-0723">Serine/threonine-protein kinase</keyword>
<feature type="region of interest" description="Disordered" evidence="8">
    <location>
        <begin position="1234"/>
        <end position="1253"/>
    </location>
</feature>
<evidence type="ECO:0000256" key="7">
    <source>
        <dbReference type="ARBA" id="ARBA00061588"/>
    </source>
</evidence>
<keyword evidence="5 10" id="KW-0418">Kinase</keyword>
<dbReference type="InParanoid" id="A0A3R7G616"/>
<dbReference type="STRING" id="79923.A0A3R7G616"/>
<dbReference type="SUPFAM" id="SSF56112">
    <property type="entry name" value="Protein kinase-like (PK-like)"/>
    <property type="match status" value="1"/>
</dbReference>
<feature type="compositionally biased region" description="Low complexity" evidence="8">
    <location>
        <begin position="1295"/>
        <end position="1317"/>
    </location>
</feature>
<dbReference type="PROSITE" id="PS00108">
    <property type="entry name" value="PROTEIN_KINASE_ST"/>
    <property type="match status" value="1"/>
</dbReference>
<dbReference type="EC" id="2.7.11.1" evidence="1"/>
<gene>
    <name evidence="10" type="ORF">CSKR_105683</name>
</gene>
<keyword evidence="3" id="KW-0808">Transferase</keyword>
<keyword evidence="11" id="KW-1185">Reference proteome</keyword>
<evidence type="ECO:0000313" key="10">
    <source>
        <dbReference type="EMBL" id="KAG5448174.1"/>
    </source>
</evidence>
<dbReference type="CDD" id="cd14017">
    <property type="entry name" value="STKc_TTBK"/>
    <property type="match status" value="1"/>
</dbReference>
<feature type="compositionally biased region" description="Polar residues" evidence="8">
    <location>
        <begin position="1411"/>
        <end position="1422"/>
    </location>
</feature>
<dbReference type="SMART" id="SM00220">
    <property type="entry name" value="S_TKc"/>
    <property type="match status" value="1"/>
</dbReference>
<evidence type="ECO:0000313" key="11">
    <source>
        <dbReference type="Proteomes" id="UP000286415"/>
    </source>
</evidence>
<proteinExistence type="inferred from homology"/>
<feature type="compositionally biased region" description="Polar residues" evidence="8">
    <location>
        <begin position="224"/>
        <end position="235"/>
    </location>
</feature>
<keyword evidence="4" id="KW-0547">Nucleotide-binding</keyword>
<reference evidence="10 11" key="1">
    <citation type="journal article" date="2018" name="Biotechnol. Adv.">
        <title>Improved genomic resources and new bioinformatic workflow for the carcinogenic parasite Clonorchis sinensis: Biotechnological implications.</title>
        <authorList>
            <person name="Wang D."/>
            <person name="Korhonen P.K."/>
            <person name="Gasser R.B."/>
            <person name="Young N.D."/>
        </authorList>
    </citation>
    <scope>NUCLEOTIDE SEQUENCE [LARGE SCALE GENOMIC DNA]</scope>
    <source>
        <strain evidence="10">Cs-k2</strain>
    </source>
</reference>
<evidence type="ECO:0000256" key="8">
    <source>
        <dbReference type="SAM" id="MobiDB-lite"/>
    </source>
</evidence>
<comment type="similarity">
    <text evidence="7">Belongs to the protein kinase superfamily. CK1 Ser/Thr protein kinase family.</text>
</comment>
<feature type="compositionally biased region" description="Polar residues" evidence="8">
    <location>
        <begin position="935"/>
        <end position="956"/>
    </location>
</feature>
<dbReference type="Gene3D" id="3.30.200.20">
    <property type="entry name" value="Phosphorylase Kinase, domain 1"/>
    <property type="match status" value="1"/>
</dbReference>